<dbReference type="InterPro" id="IPR002713">
    <property type="entry name" value="FF_domain"/>
</dbReference>
<comment type="caution">
    <text evidence="3">The sequence shown here is derived from an EMBL/GenBank/DDBJ whole genome shotgun (WGS) entry which is preliminary data.</text>
</comment>
<feature type="region of interest" description="Disordered" evidence="1">
    <location>
        <begin position="101"/>
        <end position="129"/>
    </location>
</feature>
<evidence type="ECO:0000313" key="4">
    <source>
        <dbReference type="Proteomes" id="UP000591131"/>
    </source>
</evidence>
<feature type="compositionally biased region" description="Basic and acidic residues" evidence="1">
    <location>
        <begin position="340"/>
        <end position="360"/>
    </location>
</feature>
<sequence>MSDKNGNSSSAMTEKERKEAFNRMLEEYEISSKMKWHEVEKIIKDDWRFGLCKNNGQRKQFLSEYQSRRVKFEQTEGRHREMQAKKEFREQLDKWLNSQMEEQAEKEKKEAEAVNTDMPTITDETKKPPENPFAALMEDGSPLTFENVTFRDLAYAWRKKDFWKFAHEDELDHIYQDFMDENEGKMRDIARRDRIRKMDKLFVVYSKHPQVNRLTKWNDVCHFMSEKFPEEFRAVEPLDRLAVWERWIKEADEKYRIEREKAKRRAERKHRDKFREMLVHDYMEQIHNGVSWFDLHKDLKDREAYIDLIGSRNSSQPYDIFNDICKEVRREARQKRAQLELEKERKARSERLESQNEHGTRKPINAFDVAAPKKRDISAEPKKEQSKKVAAKQEPPRKAREESPRSDDKSPRKSSRSADRESRRRPREDDRRGRYEDDDEEEHRRSVHRRRESSEERRPSRRRDRSEEYSRSERRRSEEEGSRRRRRSDERSRSRERRRRRSSSADLRRRGSPSKDRSRDAPAADDVSDISDGGEADDRKRRRER</sequence>
<dbReference type="AlphaFoldDB" id="A0A7J6LIA0"/>
<feature type="compositionally biased region" description="Basic and acidic residues" evidence="1">
    <location>
        <begin position="452"/>
        <end position="493"/>
    </location>
</feature>
<feature type="region of interest" description="Disordered" evidence="1">
    <location>
        <begin position="340"/>
        <end position="545"/>
    </location>
</feature>
<dbReference type="SMART" id="SM00441">
    <property type="entry name" value="FF"/>
    <property type="match status" value="2"/>
</dbReference>
<evidence type="ECO:0000313" key="3">
    <source>
        <dbReference type="EMBL" id="KAF4659004.1"/>
    </source>
</evidence>
<gene>
    <name evidence="3" type="ORF">FOL47_007760</name>
</gene>
<reference evidence="3 4" key="1">
    <citation type="submission" date="2020-04" db="EMBL/GenBank/DDBJ databases">
        <title>Perkinsus chesapeaki whole genome sequence.</title>
        <authorList>
            <person name="Bogema D.R."/>
        </authorList>
    </citation>
    <scope>NUCLEOTIDE SEQUENCE [LARGE SCALE GENOMIC DNA]</scope>
    <source>
        <strain evidence="3">ATCC PRA-425</strain>
    </source>
</reference>
<feature type="compositionally biased region" description="Acidic residues" evidence="1">
    <location>
        <begin position="526"/>
        <end position="535"/>
    </location>
</feature>
<dbReference type="Gene3D" id="1.10.10.440">
    <property type="entry name" value="FF domain"/>
    <property type="match status" value="2"/>
</dbReference>
<accession>A0A7J6LIA0</accession>
<keyword evidence="4" id="KW-1185">Reference proteome</keyword>
<dbReference type="OrthoDB" id="187617at2759"/>
<name>A0A7J6LIA0_PERCH</name>
<evidence type="ECO:0000259" key="2">
    <source>
        <dbReference type="SMART" id="SM00441"/>
    </source>
</evidence>
<feature type="compositionally biased region" description="Basic and acidic residues" evidence="1">
    <location>
        <begin position="394"/>
        <end position="435"/>
    </location>
</feature>
<organism evidence="3 4">
    <name type="scientific">Perkinsus chesapeaki</name>
    <name type="common">Clam parasite</name>
    <name type="synonym">Perkinsus andrewsi</name>
    <dbReference type="NCBI Taxonomy" id="330153"/>
    <lineage>
        <taxon>Eukaryota</taxon>
        <taxon>Sar</taxon>
        <taxon>Alveolata</taxon>
        <taxon>Perkinsozoa</taxon>
        <taxon>Perkinsea</taxon>
        <taxon>Perkinsida</taxon>
        <taxon>Perkinsidae</taxon>
        <taxon>Perkinsus</taxon>
    </lineage>
</organism>
<dbReference type="InterPro" id="IPR036517">
    <property type="entry name" value="FF_domain_sf"/>
</dbReference>
<feature type="domain" description="FF" evidence="2">
    <location>
        <begin position="14"/>
        <end position="68"/>
    </location>
</feature>
<feature type="compositionally biased region" description="Basic and acidic residues" evidence="1">
    <location>
        <begin position="371"/>
        <end position="387"/>
    </location>
</feature>
<dbReference type="EMBL" id="JAAPAO010000470">
    <property type="protein sequence ID" value="KAF4659004.1"/>
    <property type="molecule type" value="Genomic_DNA"/>
</dbReference>
<dbReference type="Pfam" id="PF01846">
    <property type="entry name" value="FF"/>
    <property type="match status" value="1"/>
</dbReference>
<evidence type="ECO:0000256" key="1">
    <source>
        <dbReference type="SAM" id="MobiDB-lite"/>
    </source>
</evidence>
<feature type="compositionally biased region" description="Basic and acidic residues" evidence="1">
    <location>
        <begin position="103"/>
        <end position="112"/>
    </location>
</feature>
<protein>
    <recommendedName>
        <fullName evidence="2">FF domain-containing protein</fullName>
    </recommendedName>
</protein>
<dbReference type="Proteomes" id="UP000591131">
    <property type="component" value="Unassembled WGS sequence"/>
</dbReference>
<proteinExistence type="predicted"/>
<feature type="compositionally biased region" description="Basic and acidic residues" evidence="1">
    <location>
        <begin position="506"/>
        <end position="522"/>
    </location>
</feature>
<feature type="domain" description="FF" evidence="2">
    <location>
        <begin position="267"/>
        <end position="327"/>
    </location>
</feature>
<dbReference type="SUPFAM" id="SSF81698">
    <property type="entry name" value="FF domain"/>
    <property type="match status" value="2"/>
</dbReference>